<proteinExistence type="predicted"/>
<dbReference type="Proteomes" id="UP000239649">
    <property type="component" value="Unassembled WGS sequence"/>
</dbReference>
<protein>
    <submittedName>
        <fullName evidence="2">Eukaryotic translation initiation factor 4B1-like</fullName>
    </submittedName>
</protein>
<comment type="caution">
    <text evidence="2">The sequence shown here is derived from an EMBL/GenBank/DDBJ whole genome shotgun (WGS) entry which is preliminary data.</text>
</comment>
<dbReference type="GO" id="GO:0003743">
    <property type="term" value="F:translation initiation factor activity"/>
    <property type="evidence" value="ECO:0007669"/>
    <property type="project" value="UniProtKB-KW"/>
</dbReference>
<dbReference type="InterPro" id="IPR010433">
    <property type="entry name" value="EIF-4B_pln"/>
</dbReference>
<keyword evidence="3" id="KW-1185">Reference proteome</keyword>
<dbReference type="GO" id="GO:0003729">
    <property type="term" value="F:mRNA binding"/>
    <property type="evidence" value="ECO:0007669"/>
    <property type="project" value="TreeGrafter"/>
</dbReference>
<sequence>MVWGAPKPAGAWADNVEEEEAAVAVAPAKPTAFVAGAAKIKEDDFPDLAVAAKVKESKKDKKKKAAKQTLSLTDFLKSDVGGGVPTAFGASRRLGASGGGGGDVDVRSLPTAPRPRAEGEESAGPMGGGFREYGGGRRGFGDDDRRRDGDSEDMGPSRADASDSWGADRKSMPSDDRGRGGFGGGGGGGFREREGGFGGGGGFRDRSREGGFGDGPSRADEVDNWGTKKSFVPSSSTRGGFEDRPRAGGFGGSFRDRSPGAARDRSPGGFREPSKADTEERWGRASGGDFKPTAFEDRPRREFDDRPPRRGGFGFGDRDTSRDGSRDGRPPLPRDNSQDRVWRREGGGGGGEEGAPRERPRLNLAPRSAAPAGEGASGGASKASVFGAARPREEVLKEQGRDAVKEDLKYEHEAADRPETAEEKALKAEMANLQIRVEAGEADAEFEEEGKDDEEAEEKEGGSTKTVAQALEELEGRLSKLQLELDAKAKYARAAGAGDDPSRERAPRREPSPAAEGGWRRSDANGAPAPRGFRDDAARGRSGYEDAPPRSRGFEDRPRGGGHEDRGRRDSVPRDTPPRDSAPREAPPRATSRDDKPRW</sequence>
<name>A0A2P6VFK0_9CHLO</name>
<reference evidence="2 3" key="1">
    <citation type="journal article" date="2018" name="Plant J.">
        <title>Genome sequences of Chlorella sorokiniana UTEX 1602 and Micractinium conductrix SAG 241.80: implications to maltose excretion by a green alga.</title>
        <authorList>
            <person name="Arriola M.B."/>
            <person name="Velmurugan N."/>
            <person name="Zhang Y."/>
            <person name="Plunkett M.H."/>
            <person name="Hondzo H."/>
            <person name="Barney B.M."/>
        </authorList>
    </citation>
    <scope>NUCLEOTIDE SEQUENCE [LARGE SCALE GENOMIC DNA]</scope>
    <source>
        <strain evidence="2 3">SAG 241.80</strain>
    </source>
</reference>
<organism evidence="2 3">
    <name type="scientific">Micractinium conductrix</name>
    <dbReference type="NCBI Taxonomy" id="554055"/>
    <lineage>
        <taxon>Eukaryota</taxon>
        <taxon>Viridiplantae</taxon>
        <taxon>Chlorophyta</taxon>
        <taxon>core chlorophytes</taxon>
        <taxon>Trebouxiophyceae</taxon>
        <taxon>Chlorellales</taxon>
        <taxon>Chlorellaceae</taxon>
        <taxon>Chlorella clade</taxon>
        <taxon>Micractinium</taxon>
    </lineage>
</organism>
<feature type="compositionally biased region" description="Basic and acidic residues" evidence="1">
    <location>
        <begin position="532"/>
        <end position="599"/>
    </location>
</feature>
<feature type="compositionally biased region" description="Basic and acidic residues" evidence="1">
    <location>
        <begin position="139"/>
        <end position="149"/>
    </location>
</feature>
<feature type="compositionally biased region" description="Basic and acidic residues" evidence="1">
    <location>
        <begin position="500"/>
        <end position="511"/>
    </location>
</feature>
<dbReference type="AlphaFoldDB" id="A0A2P6VFK0"/>
<feature type="compositionally biased region" description="Basic and acidic residues" evidence="1">
    <location>
        <begin position="294"/>
        <end position="308"/>
    </location>
</feature>
<dbReference type="Pfam" id="PF06273">
    <property type="entry name" value="eIF-4B"/>
    <property type="match status" value="2"/>
</dbReference>
<dbReference type="OrthoDB" id="514137at2759"/>
<dbReference type="STRING" id="554055.A0A2P6VFK0"/>
<accession>A0A2P6VFK0</accession>
<feature type="compositionally biased region" description="Basic and acidic residues" evidence="1">
    <location>
        <begin position="254"/>
        <end position="283"/>
    </location>
</feature>
<evidence type="ECO:0000313" key="2">
    <source>
        <dbReference type="EMBL" id="PSC72851.1"/>
    </source>
</evidence>
<dbReference type="PANTHER" id="PTHR32091:SF20">
    <property type="entry name" value="EUKARYOTIC TRANSLATION INITIATION FACTOR 4B1"/>
    <property type="match status" value="1"/>
</dbReference>
<dbReference type="PANTHER" id="PTHR32091">
    <property type="entry name" value="EUKARYOTIC TRANSLATION INITIATION FACTOR 4B"/>
    <property type="match status" value="1"/>
</dbReference>
<feature type="region of interest" description="Disordered" evidence="1">
    <location>
        <begin position="80"/>
        <end position="471"/>
    </location>
</feature>
<feature type="compositionally biased region" description="Basic and acidic residues" evidence="1">
    <location>
        <begin position="203"/>
        <end position="221"/>
    </location>
</feature>
<feature type="compositionally biased region" description="Basic and acidic residues" evidence="1">
    <location>
        <begin position="316"/>
        <end position="329"/>
    </location>
</feature>
<feature type="compositionally biased region" description="Basic and acidic residues" evidence="1">
    <location>
        <begin position="390"/>
        <end position="427"/>
    </location>
</feature>
<gene>
    <name evidence="2" type="ORF">C2E20_4115</name>
</gene>
<feature type="compositionally biased region" description="Gly residues" evidence="1">
    <location>
        <begin position="180"/>
        <end position="189"/>
    </location>
</feature>
<feature type="compositionally biased region" description="Gly residues" evidence="1">
    <location>
        <begin position="125"/>
        <end position="138"/>
    </location>
</feature>
<feature type="compositionally biased region" description="Acidic residues" evidence="1">
    <location>
        <begin position="440"/>
        <end position="458"/>
    </location>
</feature>
<feature type="compositionally biased region" description="Basic and acidic residues" evidence="1">
    <location>
        <begin position="166"/>
        <end position="179"/>
    </location>
</feature>
<dbReference type="EMBL" id="LHPF02000009">
    <property type="protein sequence ID" value="PSC72851.1"/>
    <property type="molecule type" value="Genomic_DNA"/>
</dbReference>
<feature type="compositionally biased region" description="Basic and acidic residues" evidence="1">
    <location>
        <begin position="336"/>
        <end position="346"/>
    </location>
</feature>
<feature type="region of interest" description="Disordered" evidence="1">
    <location>
        <begin position="491"/>
        <end position="599"/>
    </location>
</feature>
<evidence type="ECO:0000256" key="1">
    <source>
        <dbReference type="SAM" id="MobiDB-lite"/>
    </source>
</evidence>
<evidence type="ECO:0000313" key="3">
    <source>
        <dbReference type="Proteomes" id="UP000239649"/>
    </source>
</evidence>
<feature type="compositionally biased region" description="Low complexity" evidence="1">
    <location>
        <begin position="368"/>
        <end position="389"/>
    </location>
</feature>